<evidence type="ECO:0000256" key="1">
    <source>
        <dbReference type="SAM" id="MobiDB-lite"/>
    </source>
</evidence>
<sequence>MSVPSKPNLYNLLSQNCATEIEAILESNEYTRNEKIEIILTKRAHPSTGGHLHFVTICVSKAVPLSFSIKVLRFLGAPHLSRPICIECLKELFSDMEKENSQARPVEDKACLLAVVAEELQASEFNEVKSSLLVAAIMNDVEPLMVYALLEYGYEEKETIFIKHRIAISYSQSYFRTDQIRLLDHRSEDKSTCSLVYDATILEIAMHKRANYEVIKKLVEVGGKELLSLSTRSLLHLAVVEYGGNVVTSIVKLFLEVGGRDLLMREEHWYPIHQNGGLFQFLSSDKHRFHLPDEEILNIMNLCIDVGGRDFVLNKTKIGQTILHEFRFFHDEQFIPLVGRILDYGGMDLFKVKSQGGTILHCLARARQIHSSYWDIFQFNKEIVMIDDESRTALHEACANIFHGQFDHNITATRKLEFILLLLRYGGKELAWSKDKPDGNTPLHLLPFKNLCDGENFKIAEMIIRTAGKNIIRCCNNKDKEPFTPFINHAIEFQMNEQGNLSTMKDLEERFASEKKIWNEEKQSLEEKLKAEENHGHLEVESIKELYNESLEIIENYKGYNKRLEAEKQSLQKVIENQRHGNSFDNENEQHEAEHNIESEESESRIFDHTSSEMDQETIERLEALLASKERENEALKHHVQSLENDTSNSSRDEQEVVDNANHSFITPTKRSRTDSKDDLEIEMEDLMNQLEQEKSNHMRTMQRLRELRKTLRQKKEHASKLH</sequence>
<dbReference type="EMBL" id="BLLK01000019">
    <property type="protein sequence ID" value="GFH44439.1"/>
    <property type="molecule type" value="Genomic_DNA"/>
</dbReference>
<dbReference type="Gene3D" id="1.25.40.20">
    <property type="entry name" value="Ankyrin repeat-containing domain"/>
    <property type="match status" value="1"/>
</dbReference>
<feature type="region of interest" description="Disordered" evidence="1">
    <location>
        <begin position="579"/>
        <end position="605"/>
    </location>
</feature>
<gene>
    <name evidence="2" type="ORF">CTEN210_00913</name>
</gene>
<keyword evidence="3" id="KW-1185">Reference proteome</keyword>
<dbReference type="Proteomes" id="UP001054902">
    <property type="component" value="Unassembled WGS sequence"/>
</dbReference>
<name>A0AAD3CF18_9STRA</name>
<feature type="region of interest" description="Disordered" evidence="1">
    <location>
        <begin position="637"/>
        <end position="678"/>
    </location>
</feature>
<reference evidence="2 3" key="1">
    <citation type="journal article" date="2021" name="Sci. Rep.">
        <title>The genome of the diatom Chaetoceros tenuissimus carries an ancient integrated fragment of an extant virus.</title>
        <authorList>
            <person name="Hongo Y."/>
            <person name="Kimura K."/>
            <person name="Takaki Y."/>
            <person name="Yoshida Y."/>
            <person name="Baba S."/>
            <person name="Kobayashi G."/>
            <person name="Nagasaki K."/>
            <person name="Hano T."/>
            <person name="Tomaru Y."/>
        </authorList>
    </citation>
    <scope>NUCLEOTIDE SEQUENCE [LARGE SCALE GENOMIC DNA]</scope>
    <source>
        <strain evidence="2 3">NIES-3715</strain>
    </source>
</reference>
<proteinExistence type="predicted"/>
<comment type="caution">
    <text evidence="2">The sequence shown here is derived from an EMBL/GenBank/DDBJ whole genome shotgun (WGS) entry which is preliminary data.</text>
</comment>
<protein>
    <recommendedName>
        <fullName evidence="4">Ankyrin repeat-containing protein</fullName>
    </recommendedName>
</protein>
<dbReference type="AlphaFoldDB" id="A0AAD3CF18"/>
<evidence type="ECO:0008006" key="4">
    <source>
        <dbReference type="Google" id="ProtNLM"/>
    </source>
</evidence>
<evidence type="ECO:0000313" key="3">
    <source>
        <dbReference type="Proteomes" id="UP001054902"/>
    </source>
</evidence>
<feature type="region of interest" description="Disordered" evidence="1">
    <location>
        <begin position="693"/>
        <end position="723"/>
    </location>
</feature>
<dbReference type="SUPFAM" id="SSF48403">
    <property type="entry name" value="Ankyrin repeat"/>
    <property type="match status" value="1"/>
</dbReference>
<evidence type="ECO:0000313" key="2">
    <source>
        <dbReference type="EMBL" id="GFH44439.1"/>
    </source>
</evidence>
<dbReference type="InterPro" id="IPR036770">
    <property type="entry name" value="Ankyrin_rpt-contain_sf"/>
</dbReference>
<feature type="compositionally biased region" description="Basic and acidic residues" evidence="1">
    <location>
        <begin position="588"/>
        <end position="605"/>
    </location>
</feature>
<organism evidence="2 3">
    <name type="scientific">Chaetoceros tenuissimus</name>
    <dbReference type="NCBI Taxonomy" id="426638"/>
    <lineage>
        <taxon>Eukaryota</taxon>
        <taxon>Sar</taxon>
        <taxon>Stramenopiles</taxon>
        <taxon>Ochrophyta</taxon>
        <taxon>Bacillariophyta</taxon>
        <taxon>Coscinodiscophyceae</taxon>
        <taxon>Chaetocerotophycidae</taxon>
        <taxon>Chaetocerotales</taxon>
        <taxon>Chaetocerotaceae</taxon>
        <taxon>Chaetoceros</taxon>
    </lineage>
</organism>
<accession>A0AAD3CF18</accession>